<feature type="region of interest" description="Disordered" evidence="1">
    <location>
        <begin position="20"/>
        <end position="240"/>
    </location>
</feature>
<reference evidence="2 3" key="1">
    <citation type="submission" date="2019-08" db="EMBL/GenBank/DDBJ databases">
        <title>Draft Genome Sequence of Halomonas eurihalina Isolated from Preserved Hide-surface.</title>
        <authorList>
            <person name="Hussain S.A."/>
            <person name="Xu A."/>
            <person name="Sarker M."/>
            <person name="Sommers C."/>
        </authorList>
    </citation>
    <scope>NUCLEOTIDE SEQUENCE [LARGE SCALE GENOMIC DNA]</scope>
    <source>
        <strain evidence="2 3">MS1</strain>
    </source>
</reference>
<evidence type="ECO:0000313" key="3">
    <source>
        <dbReference type="Proteomes" id="UP000324260"/>
    </source>
</evidence>
<dbReference type="EMBL" id="VTPU01000006">
    <property type="protein sequence ID" value="TZG40210.1"/>
    <property type="molecule type" value="Genomic_DNA"/>
</dbReference>
<accession>A0A5D9DAQ6</accession>
<dbReference type="OrthoDB" id="6174385at2"/>
<proteinExistence type="predicted"/>
<feature type="compositionally biased region" description="Low complexity" evidence="1">
    <location>
        <begin position="30"/>
        <end position="58"/>
    </location>
</feature>
<dbReference type="PROSITE" id="PS51257">
    <property type="entry name" value="PROKAR_LIPOPROTEIN"/>
    <property type="match status" value="1"/>
</dbReference>
<evidence type="ECO:0000256" key="1">
    <source>
        <dbReference type="SAM" id="MobiDB-lite"/>
    </source>
</evidence>
<protein>
    <submittedName>
        <fullName evidence="2">Uncharacterized protein</fullName>
    </submittedName>
</protein>
<name>A0A5D9DAQ6_HALER</name>
<feature type="compositionally biased region" description="Acidic residues" evidence="1">
    <location>
        <begin position="123"/>
        <end position="132"/>
    </location>
</feature>
<dbReference type="Proteomes" id="UP000324260">
    <property type="component" value="Unassembled WGS sequence"/>
</dbReference>
<organism evidence="2 3">
    <name type="scientific">Halomonas eurihalina</name>
    <dbReference type="NCBI Taxonomy" id="42566"/>
    <lineage>
        <taxon>Bacteria</taxon>
        <taxon>Pseudomonadati</taxon>
        <taxon>Pseudomonadota</taxon>
        <taxon>Gammaproteobacteria</taxon>
        <taxon>Oceanospirillales</taxon>
        <taxon>Halomonadaceae</taxon>
        <taxon>Halomonas</taxon>
    </lineage>
</organism>
<evidence type="ECO:0000313" key="2">
    <source>
        <dbReference type="EMBL" id="TZG40210.1"/>
    </source>
</evidence>
<sequence>MAMKFWGPLALAAVLGLAGCSDDESAPAGEESVSQEAGAQQQQETGSATTEAEATQGERVARDAEDGDAPQAAGETADVSASAPESDTSQGDVAEIADEPSAIEPPDEGEVLNESEAMPGETSSEDVDAIIEETERRFDEASKKVDEQFKEAEQETPESTVPESEASADLDAALESPSALPDDATTLEEGSSDPEVQAILEETERRFEEASKEIDQQFKQAERRVPDEISGSTTEPDEAP</sequence>
<comment type="caution">
    <text evidence="2">The sequence shown here is derived from an EMBL/GenBank/DDBJ whole genome shotgun (WGS) entry which is preliminary data.</text>
</comment>
<dbReference type="RefSeq" id="WP_149321826.1">
    <property type="nucleotide sequence ID" value="NZ_JARWAH010000007.1"/>
</dbReference>
<dbReference type="AlphaFoldDB" id="A0A5D9DAQ6"/>
<gene>
    <name evidence="2" type="ORF">FZZ93_08190</name>
</gene>
<feature type="compositionally biased region" description="Basic and acidic residues" evidence="1">
    <location>
        <begin position="133"/>
        <end position="153"/>
    </location>
</feature>
<keyword evidence="3" id="KW-1185">Reference proteome</keyword>
<feature type="compositionally biased region" description="Basic and acidic residues" evidence="1">
    <location>
        <begin position="202"/>
        <end position="227"/>
    </location>
</feature>